<reference evidence="3" key="2">
    <citation type="submission" date="2013-12" db="EMBL/GenBank/DDBJ databases">
        <authorList>
            <person name="Yu Y."/>
            <person name="Lee S."/>
            <person name="de Baynast K."/>
            <person name="Wissotski M."/>
            <person name="Liu L."/>
            <person name="Talag J."/>
            <person name="Goicoechea J."/>
            <person name="Angelova A."/>
            <person name="Jetty R."/>
            <person name="Kudrna D."/>
            <person name="Golser W."/>
            <person name="Rivera L."/>
            <person name="Zhang J."/>
            <person name="Wing R."/>
        </authorList>
    </citation>
    <scope>NUCLEOTIDE SEQUENCE</scope>
</reference>
<dbReference type="InterPro" id="IPR038595">
    <property type="entry name" value="LOR_sf"/>
</dbReference>
<name>A0A0D9V9W7_9ORYZ</name>
<dbReference type="PANTHER" id="PTHR31087">
    <property type="match status" value="1"/>
</dbReference>
<dbReference type="Proteomes" id="UP000032180">
    <property type="component" value="Chromosome 1"/>
</dbReference>
<dbReference type="EnsemblPlants" id="LPERR01G37370.1">
    <property type="protein sequence ID" value="LPERR01G37370.1"/>
    <property type="gene ID" value="LPERR01G37370"/>
</dbReference>
<evidence type="ECO:0000313" key="3">
    <source>
        <dbReference type="Proteomes" id="UP000032180"/>
    </source>
</evidence>
<proteinExistence type="inferred from homology"/>
<dbReference type="InterPro" id="IPR007612">
    <property type="entry name" value="LOR"/>
</dbReference>
<reference evidence="2 3" key="1">
    <citation type="submission" date="2012-08" db="EMBL/GenBank/DDBJ databases">
        <title>Oryza genome evolution.</title>
        <authorList>
            <person name="Wing R.A."/>
        </authorList>
    </citation>
    <scope>NUCLEOTIDE SEQUENCE</scope>
</reference>
<evidence type="ECO:0000256" key="1">
    <source>
        <dbReference type="ARBA" id="ARBA00005437"/>
    </source>
</evidence>
<accession>A0A0D9V9W7</accession>
<dbReference type="PANTHER" id="PTHR31087:SF145">
    <property type="entry name" value="OS01G0931600 PROTEIN"/>
    <property type="match status" value="1"/>
</dbReference>
<dbReference type="Gramene" id="LPERR01G37370.1">
    <property type="protein sequence ID" value="LPERR01G37370.1"/>
    <property type="gene ID" value="LPERR01G37370"/>
</dbReference>
<dbReference type="eggNOG" id="ENOG502RYHC">
    <property type="taxonomic scope" value="Eukaryota"/>
</dbReference>
<reference evidence="2" key="3">
    <citation type="submission" date="2015-04" db="UniProtKB">
        <authorList>
            <consortium name="EnsemblPlants"/>
        </authorList>
    </citation>
    <scope>IDENTIFICATION</scope>
</reference>
<protein>
    <recommendedName>
        <fullName evidence="4">Tubby C-terminal domain-containing protein</fullName>
    </recommendedName>
</protein>
<dbReference type="SUPFAM" id="SSF54518">
    <property type="entry name" value="Tubby C-terminal domain-like"/>
    <property type="match status" value="1"/>
</dbReference>
<dbReference type="InterPro" id="IPR025659">
    <property type="entry name" value="Tubby-like_C"/>
</dbReference>
<dbReference type="Gene3D" id="2.40.160.200">
    <property type="entry name" value="LURP1-related"/>
    <property type="match status" value="1"/>
</dbReference>
<evidence type="ECO:0000313" key="2">
    <source>
        <dbReference type="EnsemblPlants" id="LPERR01G37370.1"/>
    </source>
</evidence>
<dbReference type="STRING" id="77586.A0A0D9V9W7"/>
<dbReference type="Pfam" id="PF04525">
    <property type="entry name" value="LOR"/>
    <property type="match status" value="1"/>
</dbReference>
<dbReference type="HOGENOM" id="CLU_063146_2_0_1"/>
<keyword evidence="3" id="KW-1185">Reference proteome</keyword>
<organism evidence="2 3">
    <name type="scientific">Leersia perrieri</name>
    <dbReference type="NCBI Taxonomy" id="77586"/>
    <lineage>
        <taxon>Eukaryota</taxon>
        <taxon>Viridiplantae</taxon>
        <taxon>Streptophyta</taxon>
        <taxon>Embryophyta</taxon>
        <taxon>Tracheophyta</taxon>
        <taxon>Spermatophyta</taxon>
        <taxon>Magnoliopsida</taxon>
        <taxon>Liliopsida</taxon>
        <taxon>Poales</taxon>
        <taxon>Poaceae</taxon>
        <taxon>BOP clade</taxon>
        <taxon>Oryzoideae</taxon>
        <taxon>Oryzeae</taxon>
        <taxon>Oryzinae</taxon>
        <taxon>Leersia</taxon>
    </lineage>
</organism>
<comment type="similarity">
    <text evidence="1">Belongs to the LOR family.</text>
</comment>
<sequence>MAKIQPFPATSSPAPAPSSSSPVVYTVWMKSLVFNGHGCTVYGSDGRVAFRVDNYGCRGSRHVFFMDAAGHTLISIQTKSFGMLKRWVACRNHDDGDGDDGFGETTAAMATAATPWFSVRRGKRRSGGGAMTATVTLHGGDGGRAAYRIDGCPGKSEYRIVTGGGAGDGDAGEVVVAEVARKKTASGVVLGEDVLTLTVGPDADHLLVLGLVVVCGLMNRSM</sequence>
<evidence type="ECO:0008006" key="4">
    <source>
        <dbReference type="Google" id="ProtNLM"/>
    </source>
</evidence>
<dbReference type="AlphaFoldDB" id="A0A0D9V9W7"/>